<gene>
    <name evidence="1" type="ORF">SE17_01490</name>
</gene>
<dbReference type="EMBL" id="LJCR01000015">
    <property type="protein sequence ID" value="KPV54798.1"/>
    <property type="molecule type" value="Genomic_DNA"/>
</dbReference>
<protein>
    <submittedName>
        <fullName evidence="1">Uncharacterized protein</fullName>
    </submittedName>
</protein>
<dbReference type="AlphaFoldDB" id="A0A0P9FDJ9"/>
<sequence>MTMQQQLPTTNISALLPTVLEPVGFYPGDGQSYRIASSLIRAEPPTRFFAIAREGEALIGDVFTLEPELPFVAYIERMAEFHDLELLWAGWRVFLYLCGRPDQEPPEDLPCWRGDWCAALATLPIATYYVSGTYGSATITVRRAGPKAFSALITDTAGRVCGEVLRNCRKSIRAPSGESSAVSLQGRSSLRCPLVIAHSLCLSADIGSTTRMFAQPPSAA</sequence>
<accession>A0A0P9FDJ9</accession>
<reference evidence="1 2" key="1">
    <citation type="submission" date="2015-09" db="EMBL/GenBank/DDBJ databases">
        <title>Draft genome sequence of Kouleothrix aurantiaca JCM 19913.</title>
        <authorList>
            <person name="Hemp J."/>
        </authorList>
    </citation>
    <scope>NUCLEOTIDE SEQUENCE [LARGE SCALE GENOMIC DNA]</scope>
    <source>
        <strain evidence="1 2">COM-B</strain>
    </source>
</reference>
<dbReference type="Proteomes" id="UP000050509">
    <property type="component" value="Unassembled WGS sequence"/>
</dbReference>
<evidence type="ECO:0000313" key="2">
    <source>
        <dbReference type="Proteomes" id="UP000050509"/>
    </source>
</evidence>
<proteinExistence type="predicted"/>
<organism evidence="1 2">
    <name type="scientific">Kouleothrix aurantiaca</name>
    <dbReference type="NCBI Taxonomy" id="186479"/>
    <lineage>
        <taxon>Bacteria</taxon>
        <taxon>Bacillati</taxon>
        <taxon>Chloroflexota</taxon>
        <taxon>Chloroflexia</taxon>
        <taxon>Chloroflexales</taxon>
        <taxon>Roseiflexineae</taxon>
        <taxon>Roseiflexaceae</taxon>
        <taxon>Kouleothrix</taxon>
    </lineage>
</organism>
<keyword evidence="2" id="KW-1185">Reference proteome</keyword>
<evidence type="ECO:0000313" key="1">
    <source>
        <dbReference type="EMBL" id="KPV54798.1"/>
    </source>
</evidence>
<comment type="caution">
    <text evidence="1">The sequence shown here is derived from an EMBL/GenBank/DDBJ whole genome shotgun (WGS) entry which is preliminary data.</text>
</comment>
<name>A0A0P9FDJ9_9CHLR</name>